<evidence type="ECO:0000256" key="5">
    <source>
        <dbReference type="ARBA" id="ARBA00009548"/>
    </source>
</evidence>
<protein>
    <recommendedName>
        <fullName evidence="6">Protein CASC3</fullName>
    </recommendedName>
</protein>
<evidence type="ECO:0000256" key="8">
    <source>
        <dbReference type="ARBA" id="ARBA00022490"/>
    </source>
</evidence>
<keyword evidence="13" id="KW-0694">RNA-binding</keyword>
<comment type="similarity">
    <text evidence="5">Belongs to the CASC3 family.</text>
</comment>
<dbReference type="GO" id="GO:0051028">
    <property type="term" value="P:mRNA transport"/>
    <property type="evidence" value="ECO:0007669"/>
    <property type="project" value="UniProtKB-KW"/>
</dbReference>
<evidence type="ECO:0000256" key="13">
    <source>
        <dbReference type="ARBA" id="ARBA00022884"/>
    </source>
</evidence>
<evidence type="ECO:0000256" key="6">
    <source>
        <dbReference type="ARBA" id="ARBA00019964"/>
    </source>
</evidence>
<dbReference type="Pfam" id="PF09405">
    <property type="entry name" value="Btz"/>
    <property type="match status" value="1"/>
</dbReference>
<keyword evidence="7" id="KW-0813">Transport</keyword>
<feature type="non-terminal residue" evidence="20">
    <location>
        <position position="528"/>
    </location>
</feature>
<evidence type="ECO:0000256" key="15">
    <source>
        <dbReference type="ARBA" id="ARBA00023187"/>
    </source>
</evidence>
<feature type="domain" description="Btz" evidence="19">
    <location>
        <begin position="1"/>
        <end position="70"/>
    </location>
</feature>
<accession>A0A7L3NDX3</accession>
<dbReference type="GO" id="GO:0030425">
    <property type="term" value="C:dendrite"/>
    <property type="evidence" value="ECO:0007669"/>
    <property type="project" value="UniProtKB-SubCell"/>
</dbReference>
<dbReference type="InterPro" id="IPR018545">
    <property type="entry name" value="Btz_dom"/>
</dbReference>
<feature type="non-terminal residue" evidence="20">
    <location>
        <position position="1"/>
    </location>
</feature>
<dbReference type="GO" id="GO:0016607">
    <property type="term" value="C:nuclear speck"/>
    <property type="evidence" value="ECO:0007669"/>
    <property type="project" value="UniProtKB-SubCell"/>
</dbReference>
<feature type="region of interest" description="Disordered" evidence="18">
    <location>
        <begin position="501"/>
        <end position="528"/>
    </location>
</feature>
<dbReference type="SMART" id="SM01044">
    <property type="entry name" value="Btz"/>
    <property type="match status" value="1"/>
</dbReference>
<dbReference type="PANTHER" id="PTHR13434:SF0">
    <property type="entry name" value="PROTEIN CASC3"/>
    <property type="match status" value="1"/>
</dbReference>
<evidence type="ECO:0000256" key="14">
    <source>
        <dbReference type="ARBA" id="ARBA00023161"/>
    </source>
</evidence>
<dbReference type="Proteomes" id="UP000579904">
    <property type="component" value="Unassembled WGS sequence"/>
</dbReference>
<dbReference type="GO" id="GO:0008380">
    <property type="term" value="P:RNA splicing"/>
    <property type="evidence" value="ECO:0007669"/>
    <property type="project" value="UniProtKB-KW"/>
</dbReference>
<dbReference type="OrthoDB" id="657902at2759"/>
<feature type="compositionally biased region" description="Pro residues" evidence="18">
    <location>
        <begin position="255"/>
        <end position="270"/>
    </location>
</feature>
<organism evidence="20 21">
    <name type="scientific">Oreotrochilus melanogaster</name>
    <dbReference type="NCBI Taxonomy" id="689266"/>
    <lineage>
        <taxon>Eukaryota</taxon>
        <taxon>Metazoa</taxon>
        <taxon>Chordata</taxon>
        <taxon>Craniata</taxon>
        <taxon>Vertebrata</taxon>
        <taxon>Euteleostomi</taxon>
        <taxon>Archelosauria</taxon>
        <taxon>Archosauria</taxon>
        <taxon>Dinosauria</taxon>
        <taxon>Saurischia</taxon>
        <taxon>Theropoda</taxon>
        <taxon>Coelurosauria</taxon>
        <taxon>Aves</taxon>
        <taxon>Neognathae</taxon>
        <taxon>Neoaves</taxon>
        <taxon>Strisores</taxon>
        <taxon>Apodiformes</taxon>
        <taxon>Trochilidae</taxon>
        <taxon>Oreotrochilus</taxon>
    </lineage>
</organism>
<evidence type="ECO:0000256" key="12">
    <source>
        <dbReference type="ARBA" id="ARBA00022845"/>
    </source>
</evidence>
<keyword evidence="17" id="KW-0966">Cell projection</keyword>
<dbReference type="GO" id="GO:0010494">
    <property type="term" value="C:cytoplasmic stress granule"/>
    <property type="evidence" value="ECO:0007669"/>
    <property type="project" value="UniProtKB-SubCell"/>
</dbReference>
<evidence type="ECO:0000256" key="9">
    <source>
        <dbReference type="ARBA" id="ARBA00022664"/>
    </source>
</evidence>
<name>A0A7L3NDX3_9AVES</name>
<gene>
    <name evidence="20" type="primary">Casc3</name>
    <name evidence="20" type="ORF">OREMEL_R03539</name>
</gene>
<keyword evidence="12" id="KW-0810">Translation regulation</keyword>
<comment type="caution">
    <text evidence="20">The sequence shown here is derived from an EMBL/GenBank/DDBJ whole genome shotgun (WGS) entry which is preliminary data.</text>
</comment>
<dbReference type="GO" id="GO:0048471">
    <property type="term" value="C:perinuclear region of cytoplasm"/>
    <property type="evidence" value="ECO:0007669"/>
    <property type="project" value="UniProtKB-SubCell"/>
</dbReference>
<keyword evidence="21" id="KW-1185">Reference proteome</keyword>
<evidence type="ECO:0000313" key="20">
    <source>
        <dbReference type="EMBL" id="NXU77136.1"/>
    </source>
</evidence>
<evidence type="ECO:0000313" key="21">
    <source>
        <dbReference type="Proteomes" id="UP000579904"/>
    </source>
</evidence>
<evidence type="ECO:0000256" key="10">
    <source>
        <dbReference type="ARBA" id="ARBA00022728"/>
    </source>
</evidence>
<dbReference type="InterPro" id="IPR028544">
    <property type="entry name" value="CASC3"/>
</dbReference>
<keyword evidence="8" id="KW-0963">Cytoplasm</keyword>
<keyword evidence="10" id="KW-0747">Spliceosome</keyword>
<evidence type="ECO:0000256" key="1">
    <source>
        <dbReference type="ARBA" id="ARBA00004210"/>
    </source>
</evidence>
<evidence type="ECO:0000259" key="19">
    <source>
        <dbReference type="SMART" id="SM01044"/>
    </source>
</evidence>
<dbReference type="AlphaFoldDB" id="A0A7L3NDX3"/>
<proteinExistence type="inferred from homology"/>
<keyword evidence="14" id="KW-0866">Nonsense-mediated mRNA decay</keyword>
<feature type="compositionally biased region" description="Basic and acidic residues" evidence="18">
    <location>
        <begin position="32"/>
        <end position="55"/>
    </location>
</feature>
<dbReference type="PANTHER" id="PTHR13434">
    <property type="entry name" value="PROTEIN CASC3"/>
    <property type="match status" value="1"/>
</dbReference>
<feature type="compositionally biased region" description="Basic and acidic residues" evidence="18">
    <location>
        <begin position="236"/>
        <end position="245"/>
    </location>
</feature>
<evidence type="ECO:0000256" key="2">
    <source>
        <dbReference type="ARBA" id="ARBA00004279"/>
    </source>
</evidence>
<comment type="subcellular location">
    <subcellularLocation>
        <location evidence="2">Cell projection</location>
        <location evidence="2">Dendrite</location>
    </subcellularLocation>
    <subcellularLocation>
        <location evidence="1">Cytoplasm</location>
        <location evidence="1">Stress granule</location>
    </subcellularLocation>
    <subcellularLocation>
        <location evidence="4">Cytoplasm</location>
        <location evidence="4">Perinuclear region</location>
    </subcellularLocation>
    <subcellularLocation>
        <location evidence="3">Nucleus speckle</location>
    </subcellularLocation>
</comment>
<keyword evidence="15" id="KW-0508">mRNA splicing</keyword>
<keyword evidence="11" id="KW-0509">mRNA transport</keyword>
<evidence type="ECO:0000256" key="17">
    <source>
        <dbReference type="ARBA" id="ARBA00023273"/>
    </source>
</evidence>
<feature type="compositionally biased region" description="Pro residues" evidence="18">
    <location>
        <begin position="519"/>
        <end position="528"/>
    </location>
</feature>
<feature type="compositionally biased region" description="Basic and acidic residues" evidence="18">
    <location>
        <begin position="66"/>
        <end position="76"/>
    </location>
</feature>
<dbReference type="EMBL" id="VZUB01017553">
    <property type="protein sequence ID" value="NXU77136.1"/>
    <property type="molecule type" value="Genomic_DNA"/>
</dbReference>
<dbReference type="GO" id="GO:0006417">
    <property type="term" value="P:regulation of translation"/>
    <property type="evidence" value="ECO:0007669"/>
    <property type="project" value="UniProtKB-KW"/>
</dbReference>
<feature type="compositionally biased region" description="Basic and acidic residues" evidence="18">
    <location>
        <begin position="163"/>
        <end position="202"/>
    </location>
</feature>
<dbReference type="GO" id="GO:0000184">
    <property type="term" value="P:nuclear-transcribed mRNA catabolic process, nonsense-mediated decay"/>
    <property type="evidence" value="ECO:0007669"/>
    <property type="project" value="UniProtKB-KW"/>
</dbReference>
<dbReference type="GO" id="GO:0003729">
    <property type="term" value="F:mRNA binding"/>
    <property type="evidence" value="ECO:0007669"/>
    <property type="project" value="InterPro"/>
</dbReference>
<dbReference type="GO" id="GO:0035145">
    <property type="term" value="C:exon-exon junction complex"/>
    <property type="evidence" value="ECO:0007669"/>
    <property type="project" value="InterPro"/>
</dbReference>
<feature type="region of interest" description="Disordered" evidence="18">
    <location>
        <begin position="16"/>
        <end position="277"/>
    </location>
</feature>
<reference evidence="20 21" key="1">
    <citation type="submission" date="2019-09" db="EMBL/GenBank/DDBJ databases">
        <title>Bird 10,000 Genomes (B10K) Project - Family phase.</title>
        <authorList>
            <person name="Zhang G."/>
        </authorList>
    </citation>
    <scope>NUCLEOTIDE SEQUENCE [LARGE SCALE GENOMIC DNA]</scope>
    <source>
        <strain evidence="20">OUT-0002</strain>
    </source>
</reference>
<dbReference type="GO" id="GO:0006397">
    <property type="term" value="P:mRNA processing"/>
    <property type="evidence" value="ECO:0007669"/>
    <property type="project" value="UniProtKB-KW"/>
</dbReference>
<evidence type="ECO:0000256" key="16">
    <source>
        <dbReference type="ARBA" id="ARBA00023242"/>
    </source>
</evidence>
<evidence type="ECO:0000256" key="11">
    <source>
        <dbReference type="ARBA" id="ARBA00022816"/>
    </source>
</evidence>
<dbReference type="GO" id="GO:0005681">
    <property type="term" value="C:spliceosomal complex"/>
    <property type="evidence" value="ECO:0007669"/>
    <property type="project" value="UniProtKB-KW"/>
</dbReference>
<evidence type="ECO:0000256" key="3">
    <source>
        <dbReference type="ARBA" id="ARBA00004324"/>
    </source>
</evidence>
<keyword evidence="9" id="KW-0507">mRNA processing</keyword>
<evidence type="ECO:0000256" key="4">
    <source>
        <dbReference type="ARBA" id="ARBA00004556"/>
    </source>
</evidence>
<evidence type="ECO:0000256" key="7">
    <source>
        <dbReference type="ARBA" id="ARBA00022448"/>
    </source>
</evidence>
<keyword evidence="16" id="KW-0539">Nucleus</keyword>
<sequence>AYIPRKGLFFEHDLRGQTQEEEVRPKGRQRKLWKDEGRWEHDKFREDEQAPKTRQELIALYGYDIRSAHNPDDIKPRRMRKPRFGSPPQRDPNWSNERPNKPPRHQGADSISAPPRTFTNRSSAGTGRMPPPRNYPRVGGYKETRPSYRAAEASAQHLSRNGEQGKQESSYRAKRGEQTPPRDKSPEMEVVHIHGSPAKEEIALENQAAAGDAAQPPPDRPIEKKSYSRARRTRMKAGDAGKLADEVPALEGLTPVPPKPMQAETSPPPAKSSNWESAVESSLDGLEQEMTQMNLSEQNWTPGQSQFIQPRDLRGIPNHMHVGTGPPPQFNRMEEMAVQGGRVKRYSSQRQRPPVPEPAPPMHISIMEGHYYDPLQFQGPIYTHSENPAPLPPQGMIVQPEMHLPHPVGRGLGVPFPLPQPGAEVWWLQGGPLNPVLLPLLHWHLPSPPRDVWPLHMTSHSVYFCHSPGALPPPPPPHLYSNTQAQSQVYGGVTYYNTVQQQVQPKPSPPRRTSQPVTIKPPPPEVPS</sequence>
<evidence type="ECO:0000256" key="18">
    <source>
        <dbReference type="SAM" id="MobiDB-lite"/>
    </source>
</evidence>